<dbReference type="PANTHER" id="PTHR43156:SF2">
    <property type="entry name" value="STAGE II SPORULATION PROTEIN E"/>
    <property type="match status" value="1"/>
</dbReference>
<evidence type="ECO:0000259" key="2">
    <source>
        <dbReference type="Pfam" id="PF07228"/>
    </source>
</evidence>
<dbReference type="InterPro" id="IPR052016">
    <property type="entry name" value="Bact_Sigma-Reg"/>
</dbReference>
<dbReference type="RefSeq" id="WP_012003002.1">
    <property type="nucleotide sequence ID" value="NC_009828.1"/>
</dbReference>
<proteinExistence type="predicted"/>
<dbReference type="InterPro" id="IPR001932">
    <property type="entry name" value="PPM-type_phosphatase-like_dom"/>
</dbReference>
<evidence type="ECO:0000313" key="3">
    <source>
        <dbReference type="EMBL" id="ABV33521.1"/>
    </source>
</evidence>
<feature type="domain" description="PPM-type phosphatase" evidence="2">
    <location>
        <begin position="29"/>
        <end position="219"/>
    </location>
</feature>
<reference evidence="3 4" key="1">
    <citation type="submission" date="2007-08" db="EMBL/GenBank/DDBJ databases">
        <title>Complete sequence of Thermotoga lettingae TMO.</title>
        <authorList>
            <consortium name="US DOE Joint Genome Institute"/>
            <person name="Copeland A."/>
            <person name="Lucas S."/>
            <person name="Lapidus A."/>
            <person name="Barry K."/>
            <person name="Glavina del Rio T."/>
            <person name="Dalin E."/>
            <person name="Tice H."/>
            <person name="Pitluck S."/>
            <person name="Foster B."/>
            <person name="Bruce D."/>
            <person name="Schmutz J."/>
            <person name="Larimer F."/>
            <person name="Land M."/>
            <person name="Hauser L."/>
            <person name="Kyrpides N."/>
            <person name="Mikhailova N."/>
            <person name="Nelson K."/>
            <person name="Gogarten J.P."/>
            <person name="Noll K."/>
            <person name="Richardson P."/>
        </authorList>
    </citation>
    <scope>NUCLEOTIDE SEQUENCE [LARGE SCALE GENOMIC DNA]</scope>
    <source>
        <strain evidence="4">ATCC BAA-301 / DSM 14385 / NBRC 107922 / TMO</strain>
    </source>
</reference>
<keyword evidence="4" id="KW-1185">Reference proteome</keyword>
<dbReference type="OrthoDB" id="1090916at2"/>
<dbReference type="Pfam" id="PF07228">
    <property type="entry name" value="SpoIIE"/>
    <property type="match status" value="1"/>
</dbReference>
<evidence type="ECO:0000313" key="4">
    <source>
        <dbReference type="Proteomes" id="UP000002016"/>
    </source>
</evidence>
<keyword evidence="1" id="KW-0378">Hydrolase</keyword>
<accession>A8F5T7</accession>
<dbReference type="HOGENOM" id="CLU_703441_0_0_0"/>
<reference evidence="3 4" key="2">
    <citation type="journal article" date="2009" name="Proc. Natl. Acad. Sci. U.S.A.">
        <title>On the chimeric nature, thermophilic origin, and phylogenetic placement of the Thermotogales.</title>
        <authorList>
            <person name="Zhaxybayeva O."/>
            <person name="Swithers K.S."/>
            <person name="Lapierre P."/>
            <person name="Fournier G.P."/>
            <person name="Bickhart D.M."/>
            <person name="DeBoy R.T."/>
            <person name="Nelson K.E."/>
            <person name="Nesbo C.L."/>
            <person name="Doolittle W.F."/>
            <person name="Gogarten J.P."/>
            <person name="Noll K.M."/>
        </authorList>
    </citation>
    <scope>NUCLEOTIDE SEQUENCE [LARGE SCALE GENOMIC DNA]</scope>
    <source>
        <strain evidence="4">ATCC BAA-301 / DSM 14385 / NBRC 107922 / TMO</strain>
    </source>
</reference>
<organism evidence="3 4">
    <name type="scientific">Pseudothermotoga lettingae (strain ATCC BAA-301 / DSM 14385 / NBRC 107922 / TMO)</name>
    <name type="common">Thermotoga lettingae</name>
    <dbReference type="NCBI Taxonomy" id="416591"/>
    <lineage>
        <taxon>Bacteria</taxon>
        <taxon>Thermotogati</taxon>
        <taxon>Thermotogota</taxon>
        <taxon>Thermotogae</taxon>
        <taxon>Thermotogales</taxon>
        <taxon>Thermotogaceae</taxon>
        <taxon>Pseudothermotoga</taxon>
    </lineage>
</organism>
<dbReference type="GO" id="GO:0016791">
    <property type="term" value="F:phosphatase activity"/>
    <property type="evidence" value="ECO:0007669"/>
    <property type="project" value="TreeGrafter"/>
</dbReference>
<dbReference type="EMBL" id="CP000812">
    <property type="protein sequence ID" value="ABV33521.1"/>
    <property type="molecule type" value="Genomic_DNA"/>
</dbReference>
<dbReference type="eggNOG" id="COG2208">
    <property type="taxonomic scope" value="Bacteria"/>
</dbReference>
<protein>
    <submittedName>
        <fullName evidence="3">Stage II sporulation E family protein</fullName>
    </submittedName>
</protein>
<dbReference type="Gene3D" id="3.60.40.10">
    <property type="entry name" value="PPM-type phosphatase domain"/>
    <property type="match status" value="1"/>
</dbReference>
<dbReference type="KEGG" id="tle:Tlet_0955"/>
<dbReference type="PANTHER" id="PTHR43156">
    <property type="entry name" value="STAGE II SPORULATION PROTEIN E-RELATED"/>
    <property type="match status" value="1"/>
</dbReference>
<evidence type="ECO:0000256" key="1">
    <source>
        <dbReference type="ARBA" id="ARBA00022801"/>
    </source>
</evidence>
<sequence length="379" mass="42192">MLTCEINYAFKNKQGEEICGDSICVKKGERRIAVSVSDGLGSGVKASILSTLTTSMATTMLFNNVPTDEVFSSILATLPVCKVRGISYANLCSVVFDTETNVCHIVEYEFPVVLYFRDKKLLQIDKKQITVLGRKIFFYEISPVQGDLLFLMTDGVSQAGMGTDNFPLGFGVQNIVREIKVLLENRINSLSIVRHLVKLTERLDKGTRGDDALVAAIHFKPLEVVNLFVGPPEDKSKDEEIVKKFLSRKGKKIVCGGTTAQIFERVLEKKVKLDIMSFTEELPPIGKMDGIDLVTEGIVTLTHVFRYLQGQQEKLGYGAAMLTEMLLKADEINFTVGRAINPAHQNPLFSHDISLKFRLVQDIAQILTKMGKIVKVEYC</sequence>
<dbReference type="Proteomes" id="UP000002016">
    <property type="component" value="Chromosome"/>
</dbReference>
<dbReference type="STRING" id="416591.Tlet_0955"/>
<gene>
    <name evidence="3" type="ordered locus">Tlet_0955</name>
</gene>
<dbReference type="AlphaFoldDB" id="A8F5T7"/>
<dbReference type="InterPro" id="IPR036457">
    <property type="entry name" value="PPM-type-like_dom_sf"/>
</dbReference>
<name>A8F5T7_PSELT</name>